<protein>
    <submittedName>
        <fullName evidence="1">Uncharacterized protein</fullName>
    </submittedName>
</protein>
<keyword evidence="2" id="KW-1185">Reference proteome</keyword>
<proteinExistence type="predicted"/>
<evidence type="ECO:0000313" key="1">
    <source>
        <dbReference type="EMBL" id="OJJ62678.1"/>
    </source>
</evidence>
<reference evidence="2" key="1">
    <citation type="journal article" date="2017" name="Genome Biol.">
        <title>Comparative genomics reveals high biological diversity and specific adaptations in the industrially and medically important fungal genus Aspergillus.</title>
        <authorList>
            <person name="de Vries R.P."/>
            <person name="Riley R."/>
            <person name="Wiebenga A."/>
            <person name="Aguilar-Osorio G."/>
            <person name="Amillis S."/>
            <person name="Uchima C.A."/>
            <person name="Anderluh G."/>
            <person name="Asadollahi M."/>
            <person name="Askin M."/>
            <person name="Barry K."/>
            <person name="Battaglia E."/>
            <person name="Bayram O."/>
            <person name="Benocci T."/>
            <person name="Braus-Stromeyer S.A."/>
            <person name="Caldana C."/>
            <person name="Canovas D."/>
            <person name="Cerqueira G.C."/>
            <person name="Chen F."/>
            <person name="Chen W."/>
            <person name="Choi C."/>
            <person name="Clum A."/>
            <person name="Dos Santos R.A."/>
            <person name="Damasio A.R."/>
            <person name="Diallinas G."/>
            <person name="Emri T."/>
            <person name="Fekete E."/>
            <person name="Flipphi M."/>
            <person name="Freyberg S."/>
            <person name="Gallo A."/>
            <person name="Gournas C."/>
            <person name="Habgood R."/>
            <person name="Hainaut M."/>
            <person name="Harispe M.L."/>
            <person name="Henrissat B."/>
            <person name="Hilden K.S."/>
            <person name="Hope R."/>
            <person name="Hossain A."/>
            <person name="Karabika E."/>
            <person name="Karaffa L."/>
            <person name="Karanyi Z."/>
            <person name="Krasevec N."/>
            <person name="Kuo A."/>
            <person name="Kusch H."/>
            <person name="LaButti K."/>
            <person name="Lagendijk E.L."/>
            <person name="Lapidus A."/>
            <person name="Levasseur A."/>
            <person name="Lindquist E."/>
            <person name="Lipzen A."/>
            <person name="Logrieco A.F."/>
            <person name="MacCabe A."/>
            <person name="Maekelae M.R."/>
            <person name="Malavazi I."/>
            <person name="Melin P."/>
            <person name="Meyer V."/>
            <person name="Mielnichuk N."/>
            <person name="Miskei M."/>
            <person name="Molnar A.P."/>
            <person name="Mule G."/>
            <person name="Ngan C.Y."/>
            <person name="Orejas M."/>
            <person name="Orosz E."/>
            <person name="Ouedraogo J.P."/>
            <person name="Overkamp K.M."/>
            <person name="Park H.-S."/>
            <person name="Perrone G."/>
            <person name="Piumi F."/>
            <person name="Punt P.J."/>
            <person name="Ram A.F."/>
            <person name="Ramon A."/>
            <person name="Rauscher S."/>
            <person name="Record E."/>
            <person name="Riano-Pachon D.M."/>
            <person name="Robert V."/>
            <person name="Roehrig J."/>
            <person name="Ruller R."/>
            <person name="Salamov A."/>
            <person name="Salih N.S."/>
            <person name="Samson R.A."/>
            <person name="Sandor E."/>
            <person name="Sanguinetti M."/>
            <person name="Schuetze T."/>
            <person name="Sepcic K."/>
            <person name="Shelest E."/>
            <person name="Sherlock G."/>
            <person name="Sophianopoulou V."/>
            <person name="Squina F.M."/>
            <person name="Sun H."/>
            <person name="Susca A."/>
            <person name="Todd R.B."/>
            <person name="Tsang A."/>
            <person name="Unkles S.E."/>
            <person name="van de Wiele N."/>
            <person name="van Rossen-Uffink D."/>
            <person name="Oliveira J.V."/>
            <person name="Vesth T.C."/>
            <person name="Visser J."/>
            <person name="Yu J.-H."/>
            <person name="Zhou M."/>
            <person name="Andersen M.R."/>
            <person name="Archer D.B."/>
            <person name="Baker S.E."/>
            <person name="Benoit I."/>
            <person name="Brakhage A.A."/>
            <person name="Braus G.H."/>
            <person name="Fischer R."/>
            <person name="Frisvad J.C."/>
            <person name="Goldman G.H."/>
            <person name="Houbraken J."/>
            <person name="Oakley B."/>
            <person name="Pocsi I."/>
            <person name="Scazzocchio C."/>
            <person name="Seiboth B."/>
            <person name="vanKuyk P.A."/>
            <person name="Wortman J."/>
            <person name="Dyer P.S."/>
            <person name="Grigoriev I.V."/>
        </authorList>
    </citation>
    <scope>NUCLEOTIDE SEQUENCE [LARGE SCALE GENOMIC DNA]</scope>
    <source>
        <strain evidence="2">CBS 593.65</strain>
    </source>
</reference>
<dbReference type="AlphaFoldDB" id="A0A1L9TTH8"/>
<organism evidence="1 2">
    <name type="scientific">Aspergillus sydowii CBS 593.65</name>
    <dbReference type="NCBI Taxonomy" id="1036612"/>
    <lineage>
        <taxon>Eukaryota</taxon>
        <taxon>Fungi</taxon>
        <taxon>Dikarya</taxon>
        <taxon>Ascomycota</taxon>
        <taxon>Pezizomycotina</taxon>
        <taxon>Eurotiomycetes</taxon>
        <taxon>Eurotiomycetidae</taxon>
        <taxon>Eurotiales</taxon>
        <taxon>Aspergillaceae</taxon>
        <taxon>Aspergillus</taxon>
        <taxon>Aspergillus subgen. Nidulantes</taxon>
    </lineage>
</organism>
<accession>A0A1L9TTH8</accession>
<sequence length="126" mass="14121">MDTQINDEDFEQLLQSLDDIPPGILPQDGMYPFNFHEPYPDVPTFVDAGPLSTSKGGSTWDTEMQNGQLKARVEDLEKQNKAFMSLIKDLRTYLDGVQIWMEQVSGVLQQRLGETIELAAELGSDA</sequence>
<dbReference type="EMBL" id="KV878583">
    <property type="protein sequence ID" value="OJJ62678.1"/>
    <property type="molecule type" value="Genomic_DNA"/>
</dbReference>
<dbReference type="VEuPathDB" id="FungiDB:ASPSYDRAFT_86345"/>
<dbReference type="Proteomes" id="UP000184356">
    <property type="component" value="Unassembled WGS sequence"/>
</dbReference>
<evidence type="ECO:0000313" key="2">
    <source>
        <dbReference type="Proteomes" id="UP000184356"/>
    </source>
</evidence>
<dbReference type="GeneID" id="63767720"/>
<name>A0A1L9TTH8_9EURO</name>
<dbReference type="RefSeq" id="XP_040706484.1">
    <property type="nucleotide sequence ID" value="XM_040851647.1"/>
</dbReference>
<gene>
    <name evidence="1" type="ORF">ASPSYDRAFT_86345</name>
</gene>